<evidence type="ECO:0000256" key="7">
    <source>
        <dbReference type="ARBA" id="ARBA00050038"/>
    </source>
</evidence>
<feature type="site" description="Stabilizes the basic form of H active site to accept a proton" evidence="8">
    <location>
        <position position="91"/>
    </location>
</feature>
<evidence type="ECO:0000256" key="6">
    <source>
        <dbReference type="ARBA" id="ARBA00048707"/>
    </source>
</evidence>
<evidence type="ECO:0000256" key="10">
    <source>
        <dbReference type="RuleBase" id="RU004320"/>
    </source>
</evidence>
<comment type="function">
    <text evidence="8">Catalyzes the release of premature peptidyl moieties from peptidyl-tRNA molecules trapped in stalled 50S ribosomal subunits, and thus maintains levels of free tRNAs and 50S ribosomes.</text>
</comment>
<sequence length="190" mass="21389">MYLIAGLGNPGSKYEYTRHNAGFMVIDDLAKKLNIKVNKLKFKSLIGEGFIGNEKVILMKPSTYMNDSGKAILDCFNYYNLSAENLIVICDDIDIPFGTIRIKKKGSAGTHNGLKSIIYLIQSQDFARIKVSVGQNDNNYDLKDFVLSQFSKKEFEVLKKEIDMSSEACIKIVEENVDYAMNNFNGKSLI</sequence>
<feature type="site" description="Discriminates between blocked and unblocked aminoacyl-tRNA" evidence="8">
    <location>
        <position position="9"/>
    </location>
</feature>
<evidence type="ECO:0000256" key="8">
    <source>
        <dbReference type="HAMAP-Rule" id="MF_00083"/>
    </source>
</evidence>
<evidence type="ECO:0000256" key="3">
    <source>
        <dbReference type="ARBA" id="ARBA00022801"/>
    </source>
</evidence>
<organism evidence="12 14">
    <name type="scientific">Finegoldia magna</name>
    <name type="common">Peptostreptococcus magnus</name>
    <dbReference type="NCBI Taxonomy" id="1260"/>
    <lineage>
        <taxon>Bacteria</taxon>
        <taxon>Bacillati</taxon>
        <taxon>Bacillota</taxon>
        <taxon>Tissierellia</taxon>
        <taxon>Tissierellales</taxon>
        <taxon>Peptoniphilaceae</taxon>
        <taxon>Finegoldia</taxon>
    </lineage>
</organism>
<dbReference type="PANTHER" id="PTHR17224">
    <property type="entry name" value="PEPTIDYL-TRNA HYDROLASE"/>
    <property type="match status" value="1"/>
</dbReference>
<feature type="binding site" evidence="8">
    <location>
        <position position="66"/>
    </location>
    <ligand>
        <name>tRNA</name>
        <dbReference type="ChEBI" id="CHEBI:17843"/>
    </ligand>
</feature>
<keyword evidence="3 8" id="KW-0378">Hydrolase</keyword>
<evidence type="ECO:0000256" key="2">
    <source>
        <dbReference type="ARBA" id="ARBA00022555"/>
    </source>
</evidence>
<dbReference type="PROSITE" id="PS01196">
    <property type="entry name" value="PEPT_TRNA_HYDROL_2"/>
    <property type="match status" value="1"/>
</dbReference>
<feature type="binding site" evidence="8">
    <location>
        <position position="112"/>
    </location>
    <ligand>
        <name>tRNA</name>
        <dbReference type="ChEBI" id="CHEBI:17843"/>
    </ligand>
</feature>
<comment type="similarity">
    <text evidence="5 8 10">Belongs to the PTH family.</text>
</comment>
<dbReference type="GO" id="GO:0072344">
    <property type="term" value="P:rescue of stalled ribosome"/>
    <property type="evidence" value="ECO:0007669"/>
    <property type="project" value="UniProtKB-UniRule"/>
</dbReference>
<dbReference type="GO" id="GO:0006515">
    <property type="term" value="P:protein quality control for misfolded or incompletely synthesized proteins"/>
    <property type="evidence" value="ECO:0007669"/>
    <property type="project" value="UniProtKB-UniRule"/>
</dbReference>
<keyword evidence="8" id="KW-0963">Cytoplasm</keyword>
<dbReference type="Gene3D" id="3.40.50.1470">
    <property type="entry name" value="Peptidyl-tRNA hydrolase"/>
    <property type="match status" value="1"/>
</dbReference>
<dbReference type="Proteomes" id="UP000215413">
    <property type="component" value="Unassembled WGS sequence"/>
</dbReference>
<dbReference type="PANTHER" id="PTHR17224:SF1">
    <property type="entry name" value="PEPTIDYL-TRNA HYDROLASE"/>
    <property type="match status" value="1"/>
</dbReference>
<dbReference type="Pfam" id="PF01195">
    <property type="entry name" value="Pept_tRNA_hydro"/>
    <property type="match status" value="1"/>
</dbReference>
<evidence type="ECO:0000256" key="4">
    <source>
        <dbReference type="ARBA" id="ARBA00022884"/>
    </source>
</evidence>
<dbReference type="RefSeq" id="WP_094205428.1">
    <property type="nucleotide sequence ID" value="NZ_BAAAWC010000002.1"/>
</dbReference>
<proteinExistence type="inferred from homology"/>
<protein>
    <recommendedName>
        <fullName evidence="7 8">Peptidyl-tRNA hydrolase</fullName>
        <shortName evidence="8">Pth</shortName>
        <ecNumber evidence="1 8">3.1.1.29</ecNumber>
    </recommendedName>
</protein>
<evidence type="ECO:0000313" key="14">
    <source>
        <dbReference type="Proteomes" id="UP000215546"/>
    </source>
</evidence>
<reference evidence="12" key="1">
    <citation type="journal article" date="2017" name="J. Clin. Microbiol.">
        <title>Finegoldia magna Isolated from Orthopedic Joint Implant-Associated Infections.</title>
        <authorList>
            <person name="Soderquist B."/>
            <person name="Bjorklund S."/>
            <person name="Hellmark B."/>
            <person name="Jensen A."/>
            <person name="Bruggemann H."/>
        </authorList>
    </citation>
    <scope>NUCLEOTIDE SEQUENCE</scope>
    <source>
        <strain evidence="12">12T273</strain>
        <strain evidence="11">CCUG 54800</strain>
    </source>
</reference>
<dbReference type="AlphaFoldDB" id="A0A233VL40"/>
<accession>A0A233VL40</accession>
<feature type="binding site" evidence="8">
    <location>
        <position position="14"/>
    </location>
    <ligand>
        <name>tRNA</name>
        <dbReference type="ChEBI" id="CHEBI:17843"/>
    </ligand>
</feature>
<dbReference type="GO" id="GO:0005737">
    <property type="term" value="C:cytoplasm"/>
    <property type="evidence" value="ECO:0007669"/>
    <property type="project" value="UniProtKB-SubCell"/>
</dbReference>
<dbReference type="HAMAP" id="MF_00083">
    <property type="entry name" value="Pept_tRNA_hydro_bact"/>
    <property type="match status" value="1"/>
</dbReference>
<keyword evidence="4 8" id="KW-0694">RNA-binding</keyword>
<gene>
    <name evidence="8" type="primary">pth</name>
    <name evidence="11" type="ORF">B9N49_02735</name>
    <name evidence="12" type="ORF">B9N55_04055</name>
</gene>
<dbReference type="EC" id="3.1.1.29" evidence="1 8"/>
<dbReference type="Proteomes" id="UP000215546">
    <property type="component" value="Unassembled WGS sequence"/>
</dbReference>
<comment type="subcellular location">
    <subcellularLocation>
        <location evidence="8">Cytoplasm</location>
    </subcellularLocation>
</comment>
<dbReference type="CDD" id="cd00462">
    <property type="entry name" value="PTH"/>
    <property type="match status" value="1"/>
</dbReference>
<dbReference type="GO" id="GO:0004045">
    <property type="term" value="F:peptidyl-tRNA hydrolase activity"/>
    <property type="evidence" value="ECO:0007669"/>
    <property type="project" value="UniProtKB-UniRule"/>
</dbReference>
<dbReference type="PROSITE" id="PS01195">
    <property type="entry name" value="PEPT_TRNA_HYDROL_1"/>
    <property type="match status" value="1"/>
</dbReference>
<evidence type="ECO:0000256" key="1">
    <source>
        <dbReference type="ARBA" id="ARBA00013260"/>
    </source>
</evidence>
<keyword evidence="2 8" id="KW-0820">tRNA-binding</keyword>
<evidence type="ECO:0000256" key="9">
    <source>
        <dbReference type="RuleBase" id="RU000673"/>
    </source>
</evidence>
<dbReference type="GO" id="GO:0000049">
    <property type="term" value="F:tRNA binding"/>
    <property type="evidence" value="ECO:0007669"/>
    <property type="project" value="UniProtKB-UniRule"/>
</dbReference>
<comment type="subunit">
    <text evidence="8">Monomer.</text>
</comment>
<dbReference type="SUPFAM" id="SSF53178">
    <property type="entry name" value="Peptidyl-tRNA hydrolase-like"/>
    <property type="match status" value="1"/>
</dbReference>
<dbReference type="NCBIfam" id="TIGR00447">
    <property type="entry name" value="pth"/>
    <property type="match status" value="1"/>
</dbReference>
<dbReference type="InterPro" id="IPR018171">
    <property type="entry name" value="Pept_tRNA_hydro_CS"/>
</dbReference>
<dbReference type="InterPro" id="IPR036416">
    <property type="entry name" value="Pept_tRNA_hydro_sf"/>
</dbReference>
<comment type="catalytic activity">
    <reaction evidence="6 8 9">
        <text>an N-acyl-L-alpha-aminoacyl-tRNA + H2O = an N-acyl-L-amino acid + a tRNA + H(+)</text>
        <dbReference type="Rhea" id="RHEA:54448"/>
        <dbReference type="Rhea" id="RHEA-COMP:10123"/>
        <dbReference type="Rhea" id="RHEA-COMP:13883"/>
        <dbReference type="ChEBI" id="CHEBI:15377"/>
        <dbReference type="ChEBI" id="CHEBI:15378"/>
        <dbReference type="ChEBI" id="CHEBI:59874"/>
        <dbReference type="ChEBI" id="CHEBI:78442"/>
        <dbReference type="ChEBI" id="CHEBI:138191"/>
        <dbReference type="EC" id="3.1.1.29"/>
    </reaction>
</comment>
<reference evidence="13 14" key="2">
    <citation type="submission" date="2017-04" db="EMBL/GenBank/DDBJ databases">
        <title>Finegoldia magna isolated from orthopedic joint implant-associated infections.</title>
        <authorList>
            <person name="Bjorklund S."/>
            <person name="Bruggemann H."/>
            <person name="Jensen A."/>
            <person name="Hellmark B."/>
            <person name="Soderquist B."/>
        </authorList>
    </citation>
    <scope>NUCLEOTIDE SEQUENCE [LARGE SCALE GENOMIC DNA]</scope>
    <source>
        <strain evidence="14">12T273</strain>
        <strain evidence="13">CCUG 54800</strain>
    </source>
</reference>
<feature type="binding site" evidence="8">
    <location>
        <position position="64"/>
    </location>
    <ligand>
        <name>tRNA</name>
        <dbReference type="ChEBI" id="CHEBI:17843"/>
    </ligand>
</feature>
<dbReference type="EMBL" id="NDYE01000007">
    <property type="protein sequence ID" value="OXZ33128.1"/>
    <property type="molecule type" value="Genomic_DNA"/>
</dbReference>
<dbReference type="EMBL" id="NDYC01000014">
    <property type="protein sequence ID" value="OXZ28235.1"/>
    <property type="molecule type" value="Genomic_DNA"/>
</dbReference>
<feature type="active site" description="Proton acceptor" evidence="8">
    <location>
        <position position="19"/>
    </location>
</feature>
<evidence type="ECO:0000313" key="12">
    <source>
        <dbReference type="EMBL" id="OXZ33128.1"/>
    </source>
</evidence>
<dbReference type="FunFam" id="3.40.50.1470:FF:000001">
    <property type="entry name" value="Peptidyl-tRNA hydrolase"/>
    <property type="match status" value="1"/>
</dbReference>
<name>A0A233VL40_FINMA</name>
<evidence type="ECO:0000313" key="13">
    <source>
        <dbReference type="Proteomes" id="UP000215413"/>
    </source>
</evidence>
<evidence type="ECO:0000256" key="5">
    <source>
        <dbReference type="ARBA" id="ARBA00038063"/>
    </source>
</evidence>
<dbReference type="InterPro" id="IPR001328">
    <property type="entry name" value="Pept_tRNA_hydro"/>
</dbReference>
<evidence type="ECO:0000313" key="11">
    <source>
        <dbReference type="EMBL" id="OXZ28235.1"/>
    </source>
</evidence>
<comment type="function">
    <text evidence="8">Hydrolyzes ribosome-free peptidyl-tRNAs (with 1 or more amino acids incorporated), which drop off the ribosome during protein synthesis, or as a result of ribosome stalling.</text>
</comment>
<comment type="caution">
    <text evidence="12">The sequence shown here is derived from an EMBL/GenBank/DDBJ whole genome shotgun (WGS) entry which is preliminary data.</text>
</comment>